<feature type="compositionally biased region" description="Basic and acidic residues" evidence="4">
    <location>
        <begin position="23"/>
        <end position="36"/>
    </location>
</feature>
<comment type="caution">
    <text evidence="6">The sequence shown here is derived from an EMBL/GenBank/DDBJ whole genome shotgun (WGS) entry which is preliminary data.</text>
</comment>
<sequence>MTIAASEGLGLGRSKVRMLQTERQNEQRRSLDRGETNPDEAYVFPVGVGMPGRVVQTGKHEWITNVQEEDEGDFLRKKVAIESGIKTVFCVSLGGGDVVEFGSKNALPEDYATIEVARGTKKHDMTGHPLMR</sequence>
<dbReference type="Gene3D" id="3.30.450.40">
    <property type="match status" value="1"/>
</dbReference>
<accession>A0AAE0FGP4</accession>
<reference evidence="6 7" key="1">
    <citation type="journal article" date="2015" name="Genome Biol. Evol.">
        <title>Comparative Genomics of a Bacterivorous Green Alga Reveals Evolutionary Causalities and Consequences of Phago-Mixotrophic Mode of Nutrition.</title>
        <authorList>
            <person name="Burns J.A."/>
            <person name="Paasch A."/>
            <person name="Narechania A."/>
            <person name="Kim E."/>
        </authorList>
    </citation>
    <scope>NUCLEOTIDE SEQUENCE [LARGE SCALE GENOMIC DNA]</scope>
    <source>
        <strain evidence="6 7">PLY_AMNH</strain>
    </source>
</reference>
<keyword evidence="2" id="KW-0010">Activator</keyword>
<protein>
    <recommendedName>
        <fullName evidence="5">Transcription factor MYC/MYB N-terminal domain-containing protein</fullName>
    </recommendedName>
</protein>
<dbReference type="InterPro" id="IPR025610">
    <property type="entry name" value="MYC/MYB_N"/>
</dbReference>
<keyword evidence="7" id="KW-1185">Reference proteome</keyword>
<dbReference type="Proteomes" id="UP001190700">
    <property type="component" value="Unassembled WGS sequence"/>
</dbReference>
<gene>
    <name evidence="6" type="ORF">CYMTET_31624</name>
</gene>
<evidence type="ECO:0000256" key="4">
    <source>
        <dbReference type="SAM" id="MobiDB-lite"/>
    </source>
</evidence>
<feature type="region of interest" description="Disordered" evidence="4">
    <location>
        <begin position="19"/>
        <end position="39"/>
    </location>
</feature>
<dbReference type="PANTHER" id="PTHR46266">
    <property type="entry name" value="TRANSCRIPTION FACTOR TT8"/>
    <property type="match status" value="1"/>
</dbReference>
<organism evidence="6 7">
    <name type="scientific">Cymbomonas tetramitiformis</name>
    <dbReference type="NCBI Taxonomy" id="36881"/>
    <lineage>
        <taxon>Eukaryota</taxon>
        <taxon>Viridiplantae</taxon>
        <taxon>Chlorophyta</taxon>
        <taxon>Pyramimonadophyceae</taxon>
        <taxon>Pyramimonadales</taxon>
        <taxon>Pyramimonadaceae</taxon>
        <taxon>Cymbomonas</taxon>
    </lineage>
</organism>
<dbReference type="Pfam" id="PF14215">
    <property type="entry name" value="bHLH-MYC_N"/>
    <property type="match status" value="1"/>
</dbReference>
<evidence type="ECO:0000259" key="5">
    <source>
        <dbReference type="Pfam" id="PF14215"/>
    </source>
</evidence>
<dbReference type="InterPro" id="IPR029016">
    <property type="entry name" value="GAF-like_dom_sf"/>
</dbReference>
<dbReference type="EMBL" id="LGRX02018807">
    <property type="protein sequence ID" value="KAK3259374.1"/>
    <property type="molecule type" value="Genomic_DNA"/>
</dbReference>
<evidence type="ECO:0000313" key="6">
    <source>
        <dbReference type="EMBL" id="KAK3259374.1"/>
    </source>
</evidence>
<keyword evidence="3" id="KW-0804">Transcription</keyword>
<proteinExistence type="predicted"/>
<keyword evidence="1" id="KW-0805">Transcription regulation</keyword>
<name>A0AAE0FGP4_9CHLO</name>
<feature type="domain" description="Transcription factor MYC/MYB N-terminal" evidence="5">
    <location>
        <begin position="42"/>
        <end position="117"/>
    </location>
</feature>
<evidence type="ECO:0000256" key="1">
    <source>
        <dbReference type="ARBA" id="ARBA00023015"/>
    </source>
</evidence>
<evidence type="ECO:0000256" key="2">
    <source>
        <dbReference type="ARBA" id="ARBA00023159"/>
    </source>
</evidence>
<evidence type="ECO:0000313" key="7">
    <source>
        <dbReference type="Proteomes" id="UP001190700"/>
    </source>
</evidence>
<dbReference type="AlphaFoldDB" id="A0AAE0FGP4"/>
<dbReference type="PANTHER" id="PTHR46266:SF4">
    <property type="entry name" value="TRANSCRIPTION FACTOR TT8"/>
    <property type="match status" value="1"/>
</dbReference>
<evidence type="ECO:0000256" key="3">
    <source>
        <dbReference type="ARBA" id="ARBA00023163"/>
    </source>
</evidence>